<dbReference type="OrthoDB" id="8523426at2"/>
<dbReference type="GO" id="GO:0010181">
    <property type="term" value="F:FMN binding"/>
    <property type="evidence" value="ECO:0007669"/>
    <property type="project" value="InterPro"/>
</dbReference>
<dbReference type="InterPro" id="IPR044152">
    <property type="entry name" value="YqjM-like"/>
</dbReference>
<dbReference type="KEGG" id="boz:DBV39_11510"/>
<evidence type="ECO:0000259" key="6">
    <source>
        <dbReference type="Pfam" id="PF00724"/>
    </source>
</evidence>
<name>A0A2R4XK97_9BURK</name>
<dbReference type="SUPFAM" id="SSF51395">
    <property type="entry name" value="FMN-linked oxidoreductases"/>
    <property type="match status" value="1"/>
</dbReference>
<evidence type="ECO:0000256" key="1">
    <source>
        <dbReference type="ARBA" id="ARBA00001917"/>
    </source>
</evidence>
<evidence type="ECO:0000256" key="4">
    <source>
        <dbReference type="ARBA" id="ARBA00022857"/>
    </source>
</evidence>
<evidence type="ECO:0000313" key="7">
    <source>
        <dbReference type="EMBL" id="AWB34227.1"/>
    </source>
</evidence>
<organism evidence="7 8">
    <name type="scientific">Orrella marina</name>
    <dbReference type="NCBI Taxonomy" id="2163011"/>
    <lineage>
        <taxon>Bacteria</taxon>
        <taxon>Pseudomonadati</taxon>
        <taxon>Pseudomonadota</taxon>
        <taxon>Betaproteobacteria</taxon>
        <taxon>Burkholderiales</taxon>
        <taxon>Alcaligenaceae</taxon>
        <taxon>Orrella</taxon>
    </lineage>
</organism>
<dbReference type="AlphaFoldDB" id="A0A2R4XK97"/>
<gene>
    <name evidence="7" type="ORF">DBV39_11510</name>
</gene>
<feature type="domain" description="NADH:flavin oxidoreductase/NADH oxidase N-terminal" evidence="6">
    <location>
        <begin position="5"/>
        <end position="348"/>
    </location>
</feature>
<dbReference type="CDD" id="cd02932">
    <property type="entry name" value="OYE_YqiM_FMN"/>
    <property type="match status" value="1"/>
</dbReference>
<keyword evidence="4" id="KW-0521">NADP</keyword>
<dbReference type="RefSeq" id="WP_108621643.1">
    <property type="nucleotide sequence ID" value="NZ_CP028901.1"/>
</dbReference>
<dbReference type="Gene3D" id="3.20.20.70">
    <property type="entry name" value="Aldolase class I"/>
    <property type="match status" value="1"/>
</dbReference>
<keyword evidence="5" id="KW-0560">Oxidoreductase</keyword>
<keyword evidence="2" id="KW-0285">Flavoprotein</keyword>
<dbReference type="GO" id="GO:0003959">
    <property type="term" value="F:NADPH dehydrogenase activity"/>
    <property type="evidence" value="ECO:0007669"/>
    <property type="project" value="InterPro"/>
</dbReference>
<dbReference type="Proteomes" id="UP000244571">
    <property type="component" value="Chromosome"/>
</dbReference>
<sequence length="387" mass="42287">MSAIKLFEPCTIGSVTLKNRIVVAPMCQYSAHEGFANDWHLVHLGRMALGGAGMVMVEATAVVPEGRISHGDLGLWSDEQVDGLARVARFIKEQGSVAAIQLAHAGRKASMQRPWKGHGPLTDSDLAQGDLPWEVMGPSPIPVAEGWLMPREMSLDDMDRIRQAWCAAAVRSLSAGFDVIEVHAAHGYLLHSFLSPVSNQRTDDYGGDLTGRSRFPLEVIKAVRAVWPADKPFFVRVSSVDGVQGGLQIEDVIEFARELKKLGVDVVDCSSGGLSESATATSTPRGLGFQVPYSERIRHEADVMTMAVGLILYPEQAESVLENGQADFIAIGRELMFNPNWPVHAQLALSREQAYDDWPTQAGWWLERRARTLSKLKASSQVPHVGT</sequence>
<proteinExistence type="predicted"/>
<dbReference type="InterPro" id="IPR013785">
    <property type="entry name" value="Aldolase_TIM"/>
</dbReference>
<evidence type="ECO:0000256" key="3">
    <source>
        <dbReference type="ARBA" id="ARBA00022643"/>
    </source>
</evidence>
<comment type="cofactor">
    <cofactor evidence="1">
        <name>FMN</name>
        <dbReference type="ChEBI" id="CHEBI:58210"/>
    </cofactor>
</comment>
<reference evidence="7 8" key="1">
    <citation type="submission" date="2018-04" db="EMBL/GenBank/DDBJ databases">
        <title>Bordetella sp. HZ20 isolated from seawater.</title>
        <authorList>
            <person name="Sun C."/>
        </authorList>
    </citation>
    <scope>NUCLEOTIDE SEQUENCE [LARGE SCALE GENOMIC DNA]</scope>
    <source>
        <strain evidence="7 8">HZ20</strain>
    </source>
</reference>
<dbReference type="PANTHER" id="PTHR43303">
    <property type="entry name" value="NADPH DEHYDROGENASE C23G7.10C-RELATED"/>
    <property type="match status" value="1"/>
</dbReference>
<dbReference type="GO" id="GO:0050661">
    <property type="term" value="F:NADP binding"/>
    <property type="evidence" value="ECO:0007669"/>
    <property type="project" value="InterPro"/>
</dbReference>
<dbReference type="PANTHER" id="PTHR43303:SF4">
    <property type="entry name" value="NADPH DEHYDROGENASE C23G7.10C-RELATED"/>
    <property type="match status" value="1"/>
</dbReference>
<dbReference type="InterPro" id="IPR001155">
    <property type="entry name" value="OxRdtase_FMN_N"/>
</dbReference>
<evidence type="ECO:0000256" key="5">
    <source>
        <dbReference type="ARBA" id="ARBA00023002"/>
    </source>
</evidence>
<keyword evidence="8" id="KW-1185">Reference proteome</keyword>
<dbReference type="EMBL" id="CP028901">
    <property type="protein sequence ID" value="AWB34227.1"/>
    <property type="molecule type" value="Genomic_DNA"/>
</dbReference>
<evidence type="ECO:0000256" key="2">
    <source>
        <dbReference type="ARBA" id="ARBA00022630"/>
    </source>
</evidence>
<dbReference type="Pfam" id="PF00724">
    <property type="entry name" value="Oxidored_FMN"/>
    <property type="match status" value="1"/>
</dbReference>
<protein>
    <submittedName>
        <fullName evidence="7">NADH:flavin oxidoreductase / NADH oxidase</fullName>
    </submittedName>
</protein>
<keyword evidence="3" id="KW-0288">FMN</keyword>
<evidence type="ECO:0000313" key="8">
    <source>
        <dbReference type="Proteomes" id="UP000244571"/>
    </source>
</evidence>
<accession>A0A2R4XK97</accession>